<comment type="caution">
    <text evidence="1">The sequence shown here is derived from an EMBL/GenBank/DDBJ whole genome shotgun (WGS) entry which is preliminary data.</text>
</comment>
<keyword evidence="2" id="KW-1185">Reference proteome</keyword>
<dbReference type="Proteomes" id="UP000186817">
    <property type="component" value="Unassembled WGS sequence"/>
</dbReference>
<gene>
    <name evidence="1" type="ORF">AK812_SmicGene17124</name>
</gene>
<dbReference type="OrthoDB" id="443685at2759"/>
<dbReference type="AlphaFoldDB" id="A0A1Q9DYH2"/>
<dbReference type="EMBL" id="LSRX01000334">
    <property type="protein sequence ID" value="OLQ00241.1"/>
    <property type="molecule type" value="Genomic_DNA"/>
</dbReference>
<accession>A0A1Q9DYH2</accession>
<evidence type="ECO:0000313" key="2">
    <source>
        <dbReference type="Proteomes" id="UP000186817"/>
    </source>
</evidence>
<name>A0A1Q9DYH2_SYMMI</name>
<sequence>MAPPQGSVGGGASCAQRPTHDVVHRNWDFFTWAPGNGPDGVGNFRVPGLFFDRAERAPRLLSEDQDREIHEAALAFLKLYKQLLKLSIDRGHPRYKVIPKFHVFLHIAGDVWEYRLNFKFFFIVFSMKTSSAR</sequence>
<evidence type="ECO:0000313" key="1">
    <source>
        <dbReference type="EMBL" id="OLQ00241.1"/>
    </source>
</evidence>
<protein>
    <submittedName>
        <fullName evidence="1">Uncharacterized protein</fullName>
    </submittedName>
</protein>
<organism evidence="1 2">
    <name type="scientific">Symbiodinium microadriaticum</name>
    <name type="common">Dinoflagellate</name>
    <name type="synonym">Zooxanthella microadriatica</name>
    <dbReference type="NCBI Taxonomy" id="2951"/>
    <lineage>
        <taxon>Eukaryota</taxon>
        <taxon>Sar</taxon>
        <taxon>Alveolata</taxon>
        <taxon>Dinophyceae</taxon>
        <taxon>Suessiales</taxon>
        <taxon>Symbiodiniaceae</taxon>
        <taxon>Symbiodinium</taxon>
    </lineage>
</organism>
<proteinExistence type="predicted"/>
<reference evidence="1 2" key="1">
    <citation type="submission" date="2016-02" db="EMBL/GenBank/DDBJ databases">
        <title>Genome analysis of coral dinoflagellate symbionts highlights evolutionary adaptations to a symbiotic lifestyle.</title>
        <authorList>
            <person name="Aranda M."/>
            <person name="Li Y."/>
            <person name="Liew Y.J."/>
            <person name="Baumgarten S."/>
            <person name="Simakov O."/>
            <person name="Wilson M."/>
            <person name="Piel J."/>
            <person name="Ashoor H."/>
            <person name="Bougouffa S."/>
            <person name="Bajic V.B."/>
            <person name="Ryu T."/>
            <person name="Ravasi T."/>
            <person name="Bayer T."/>
            <person name="Micklem G."/>
            <person name="Kim H."/>
            <person name="Bhak J."/>
            <person name="Lajeunesse T.C."/>
            <person name="Voolstra C.R."/>
        </authorList>
    </citation>
    <scope>NUCLEOTIDE SEQUENCE [LARGE SCALE GENOMIC DNA]</scope>
    <source>
        <strain evidence="1 2">CCMP2467</strain>
    </source>
</reference>